<feature type="region of interest" description="Disordered" evidence="12">
    <location>
        <begin position="79"/>
        <end position="113"/>
    </location>
</feature>
<dbReference type="EC" id="2.3.1.61" evidence="4 11"/>
<dbReference type="PANTHER" id="PTHR43416">
    <property type="entry name" value="DIHYDROLIPOYLLYSINE-RESIDUE SUCCINYLTRANSFERASE COMPONENT OF 2-OXOGLUTARATE DEHYDROGENASE COMPLEX, MITOCHONDRIAL-RELATED"/>
    <property type="match status" value="1"/>
</dbReference>
<comment type="cofactor">
    <cofactor evidence="11">
        <name>(R)-lipoate</name>
        <dbReference type="ChEBI" id="CHEBI:83088"/>
    </cofactor>
    <text evidence="11">Binds 1 lipoyl cofactor covalently.</text>
</comment>
<dbReference type="InterPro" id="IPR001078">
    <property type="entry name" value="2-oxoacid_DH_actylTfrase"/>
</dbReference>
<dbReference type="InterPro" id="IPR011053">
    <property type="entry name" value="Single_hybrid_motif"/>
</dbReference>
<keyword evidence="7 11" id="KW-0808">Transferase</keyword>
<feature type="compositionally biased region" description="Low complexity" evidence="12">
    <location>
        <begin position="144"/>
        <end position="166"/>
    </location>
</feature>
<evidence type="ECO:0000256" key="3">
    <source>
        <dbReference type="ARBA" id="ARBA00007317"/>
    </source>
</evidence>
<accession>A0ABZ1CD47</accession>
<dbReference type="InterPro" id="IPR006255">
    <property type="entry name" value="SucB"/>
</dbReference>
<evidence type="ECO:0000256" key="8">
    <source>
        <dbReference type="ARBA" id="ARBA00022823"/>
    </source>
</evidence>
<feature type="domain" description="Lipoyl-binding" evidence="13">
    <location>
        <begin position="2"/>
        <end position="76"/>
    </location>
</feature>
<dbReference type="InterPro" id="IPR050537">
    <property type="entry name" value="2-oxoacid_dehydrogenase"/>
</dbReference>
<keyword evidence="9 11" id="KW-0012">Acyltransferase</keyword>
<protein>
    <recommendedName>
        <fullName evidence="5 11">Dihydrolipoyllysine-residue succinyltransferase component of 2-oxoglutarate dehydrogenase complex</fullName>
        <ecNumber evidence="4 11">2.3.1.61</ecNumber>
    </recommendedName>
    <alternativeName>
        <fullName evidence="11">2-oxoglutarate dehydrogenase complex component E2</fullName>
    </alternativeName>
</protein>
<comment type="function">
    <text evidence="1 11">E2 component of the 2-oxoglutarate dehydrogenase (OGDH) complex which catalyzes the second step in the conversion of 2-oxoglutarate to succinyl-CoA and CO(2).</text>
</comment>
<feature type="region of interest" description="Disordered" evidence="12">
    <location>
        <begin position="144"/>
        <end position="187"/>
    </location>
</feature>
<dbReference type="Gene3D" id="3.30.559.10">
    <property type="entry name" value="Chloramphenicol acetyltransferase-like domain"/>
    <property type="match status" value="1"/>
</dbReference>
<sequence length="410" mass="42973">MSSEVKIPSLGESISSGVLAKWHVADGDTVKSGQALFELETDKITQEGVAEADGVISLKVAEGDEVKIGEVIAVIAEGAAAPAKDDSEDDAVAGSGDPGPDSAAKSTAVSPAVRRVAEETGIDPAGVEGTGKDGRVTKGDMLSAAKAAESAKSQKPASAPAPAAPKAEVKTQKSSSGEAKQTRKKMTPLRAKIADRLVQAQHQAAMLTTFNEVDMSGVMALRKKYQDAFVKKNGFKLGFMSFFTKAVVHALKEVPGVNAIIDGNEIVQNHYYDIGVAVSTDKGLMVPVVRDCDQLSLAGIESSIAEVAKRARDSKITLADLEGGVFTITNGGIFGSMLSTPILNAPQSAILGLHAINDRPIAVDGQVVIRPMMYLALSYDHRLVDGKEAVTFLVKVKQAIEDPARLLLDL</sequence>
<reference evidence="15 16" key="1">
    <citation type="submission" date="2023-12" db="EMBL/GenBank/DDBJ databases">
        <title>Description of an unclassified Opitutus bacterium of Verrucomicrobiota.</title>
        <authorList>
            <person name="Zhang D.-F."/>
        </authorList>
    </citation>
    <scope>NUCLEOTIDE SEQUENCE [LARGE SCALE GENOMIC DNA]</scope>
    <source>
        <strain evidence="15 16">WL0086</strain>
    </source>
</reference>
<evidence type="ECO:0000256" key="4">
    <source>
        <dbReference type="ARBA" id="ARBA00012945"/>
    </source>
</evidence>
<evidence type="ECO:0000313" key="16">
    <source>
        <dbReference type="Proteomes" id="UP000738431"/>
    </source>
</evidence>
<evidence type="ECO:0000256" key="12">
    <source>
        <dbReference type="SAM" id="MobiDB-lite"/>
    </source>
</evidence>
<dbReference type="Pfam" id="PF00364">
    <property type="entry name" value="Biotin_lipoyl"/>
    <property type="match status" value="1"/>
</dbReference>
<dbReference type="Proteomes" id="UP000738431">
    <property type="component" value="Chromosome"/>
</dbReference>
<dbReference type="PROSITE" id="PS50968">
    <property type="entry name" value="BIOTINYL_LIPOYL"/>
    <property type="match status" value="1"/>
</dbReference>
<evidence type="ECO:0000256" key="6">
    <source>
        <dbReference type="ARBA" id="ARBA00022532"/>
    </source>
</evidence>
<evidence type="ECO:0000256" key="5">
    <source>
        <dbReference type="ARBA" id="ARBA00019511"/>
    </source>
</evidence>
<evidence type="ECO:0000259" key="13">
    <source>
        <dbReference type="PROSITE" id="PS50968"/>
    </source>
</evidence>
<evidence type="ECO:0000313" key="15">
    <source>
        <dbReference type="EMBL" id="WRQ89479.1"/>
    </source>
</evidence>
<feature type="region of interest" description="Disordered" evidence="12">
    <location>
        <begin position="118"/>
        <end position="137"/>
    </location>
</feature>
<dbReference type="NCBIfam" id="NF004309">
    <property type="entry name" value="PRK05704.1"/>
    <property type="match status" value="1"/>
</dbReference>
<dbReference type="Pfam" id="PF02817">
    <property type="entry name" value="E3_binding"/>
    <property type="match status" value="1"/>
</dbReference>
<keyword evidence="6 11" id="KW-0816">Tricarboxylic acid cycle</keyword>
<keyword evidence="8 11" id="KW-0450">Lipoyl</keyword>
<name>A0ABZ1CD47_9BACT</name>
<evidence type="ECO:0000256" key="11">
    <source>
        <dbReference type="RuleBase" id="RU361138"/>
    </source>
</evidence>
<dbReference type="Gene3D" id="4.10.320.10">
    <property type="entry name" value="E3-binding domain"/>
    <property type="match status" value="1"/>
</dbReference>
<gene>
    <name evidence="15" type="primary">odhB</name>
    <name evidence="15" type="ORF">K1X11_008660</name>
</gene>
<comment type="catalytic activity">
    <reaction evidence="10 11">
        <text>N(6)-[(R)-dihydrolipoyl]-L-lysyl-[protein] + succinyl-CoA = N(6)-[(R)-S(8)-succinyldihydrolipoyl]-L-lysyl-[protein] + CoA</text>
        <dbReference type="Rhea" id="RHEA:15213"/>
        <dbReference type="Rhea" id="RHEA-COMP:10475"/>
        <dbReference type="Rhea" id="RHEA-COMP:20092"/>
        <dbReference type="ChEBI" id="CHEBI:57287"/>
        <dbReference type="ChEBI" id="CHEBI:57292"/>
        <dbReference type="ChEBI" id="CHEBI:83100"/>
        <dbReference type="ChEBI" id="CHEBI:83120"/>
        <dbReference type="EC" id="2.3.1.61"/>
    </reaction>
</comment>
<evidence type="ECO:0000256" key="1">
    <source>
        <dbReference type="ARBA" id="ARBA00004052"/>
    </source>
</evidence>
<feature type="domain" description="Peripheral subunit-binding (PSBD)" evidence="14">
    <location>
        <begin position="108"/>
        <end position="145"/>
    </location>
</feature>
<dbReference type="Gene3D" id="2.40.50.100">
    <property type="match status" value="1"/>
</dbReference>
<dbReference type="InterPro" id="IPR036625">
    <property type="entry name" value="E3-bd_dom_sf"/>
</dbReference>
<dbReference type="SUPFAM" id="SSF51230">
    <property type="entry name" value="Single hybrid motif"/>
    <property type="match status" value="1"/>
</dbReference>
<dbReference type="PROSITE" id="PS51826">
    <property type="entry name" value="PSBD"/>
    <property type="match status" value="1"/>
</dbReference>
<evidence type="ECO:0000259" key="14">
    <source>
        <dbReference type="PROSITE" id="PS51826"/>
    </source>
</evidence>
<dbReference type="Pfam" id="PF00198">
    <property type="entry name" value="2-oxoacid_dh"/>
    <property type="match status" value="1"/>
</dbReference>
<dbReference type="GO" id="GO:0004149">
    <property type="term" value="F:dihydrolipoyllysine-residue succinyltransferase activity"/>
    <property type="evidence" value="ECO:0007669"/>
    <property type="project" value="UniProtKB-EC"/>
</dbReference>
<evidence type="ECO:0000256" key="9">
    <source>
        <dbReference type="ARBA" id="ARBA00023315"/>
    </source>
</evidence>
<dbReference type="InterPro" id="IPR023213">
    <property type="entry name" value="CAT-like_dom_sf"/>
</dbReference>
<dbReference type="EMBL" id="CP139781">
    <property type="protein sequence ID" value="WRQ89479.1"/>
    <property type="molecule type" value="Genomic_DNA"/>
</dbReference>
<dbReference type="SUPFAM" id="SSF47005">
    <property type="entry name" value="Peripheral subunit-binding domain of 2-oxo acid dehydrogenase complex"/>
    <property type="match status" value="1"/>
</dbReference>
<dbReference type="InterPro" id="IPR000089">
    <property type="entry name" value="Biotin_lipoyl"/>
</dbReference>
<evidence type="ECO:0000256" key="2">
    <source>
        <dbReference type="ARBA" id="ARBA00005145"/>
    </source>
</evidence>
<dbReference type="NCBIfam" id="TIGR01347">
    <property type="entry name" value="sucB"/>
    <property type="match status" value="1"/>
</dbReference>
<evidence type="ECO:0000256" key="7">
    <source>
        <dbReference type="ARBA" id="ARBA00022679"/>
    </source>
</evidence>
<dbReference type="SUPFAM" id="SSF52777">
    <property type="entry name" value="CoA-dependent acyltransferases"/>
    <property type="match status" value="1"/>
</dbReference>
<evidence type="ECO:0000256" key="10">
    <source>
        <dbReference type="ARBA" id="ARBA00052761"/>
    </source>
</evidence>
<dbReference type="RefSeq" id="WP_221029833.1">
    <property type="nucleotide sequence ID" value="NZ_CP139781.1"/>
</dbReference>
<dbReference type="CDD" id="cd06849">
    <property type="entry name" value="lipoyl_domain"/>
    <property type="match status" value="1"/>
</dbReference>
<dbReference type="PANTHER" id="PTHR43416:SF5">
    <property type="entry name" value="DIHYDROLIPOYLLYSINE-RESIDUE SUCCINYLTRANSFERASE COMPONENT OF 2-OXOGLUTARATE DEHYDROGENASE COMPLEX, MITOCHONDRIAL"/>
    <property type="match status" value="1"/>
</dbReference>
<dbReference type="InterPro" id="IPR004167">
    <property type="entry name" value="PSBD"/>
</dbReference>
<comment type="similarity">
    <text evidence="3 11">Belongs to the 2-oxoacid dehydrogenase family.</text>
</comment>
<organism evidence="15 16">
    <name type="scientific">Actomonas aquatica</name>
    <dbReference type="NCBI Taxonomy" id="2866162"/>
    <lineage>
        <taxon>Bacteria</taxon>
        <taxon>Pseudomonadati</taxon>
        <taxon>Verrucomicrobiota</taxon>
        <taxon>Opitutia</taxon>
        <taxon>Opitutales</taxon>
        <taxon>Opitutaceae</taxon>
        <taxon>Actomonas</taxon>
    </lineage>
</organism>
<comment type="pathway">
    <text evidence="2 11">Amino-acid degradation; L-lysine degradation via saccharopine pathway; glutaryl-CoA from L-lysine: step 6/6.</text>
</comment>
<proteinExistence type="inferred from homology"/>
<keyword evidence="16" id="KW-1185">Reference proteome</keyword>